<evidence type="ECO:0000313" key="2">
    <source>
        <dbReference type="EMBL" id="MDX5993151.1"/>
    </source>
</evidence>
<dbReference type="Proteomes" id="UP000182413">
    <property type="component" value="Unassembled WGS sequence"/>
</dbReference>
<reference evidence="3 4" key="1">
    <citation type="submission" date="2016-10" db="EMBL/GenBank/DDBJ databases">
        <authorList>
            <person name="de Groot N.N."/>
        </authorList>
    </citation>
    <scope>NUCLEOTIDE SEQUENCE [LARGE SCALE GENOMIC DNA]</scope>
    <source>
        <strain evidence="3 4">JCM 10630</strain>
    </source>
</reference>
<evidence type="ECO:0000313" key="5">
    <source>
        <dbReference type="Proteomes" id="UP001278050"/>
    </source>
</evidence>
<dbReference type="InterPro" id="IPR002110">
    <property type="entry name" value="Ankyrin_rpt"/>
</dbReference>
<name>A0A1G7BGQ7_9GAMM</name>
<dbReference type="EMBL" id="FNAE01000002">
    <property type="protein sequence ID" value="SDE26311.1"/>
    <property type="molecule type" value="Genomic_DNA"/>
</dbReference>
<dbReference type="SMART" id="SM00248">
    <property type="entry name" value="ANK"/>
    <property type="match status" value="2"/>
</dbReference>
<dbReference type="InterPro" id="IPR036770">
    <property type="entry name" value="Ankyrin_rpt-contain_sf"/>
</dbReference>
<proteinExistence type="predicted"/>
<dbReference type="PROSITE" id="PS50088">
    <property type="entry name" value="ANK_REPEAT"/>
    <property type="match status" value="1"/>
</dbReference>
<keyword evidence="1" id="KW-0040">ANK repeat</keyword>
<evidence type="ECO:0000256" key="1">
    <source>
        <dbReference type="PROSITE-ProRule" id="PRU00023"/>
    </source>
</evidence>
<gene>
    <name evidence="3" type="ORF">SAMN05216575_102240</name>
    <name evidence="2" type="ORF">SIM71_13860</name>
</gene>
<dbReference type="Pfam" id="PF12796">
    <property type="entry name" value="Ank_2"/>
    <property type="match status" value="1"/>
</dbReference>
<evidence type="ECO:0000313" key="3">
    <source>
        <dbReference type="EMBL" id="SDE26311.1"/>
    </source>
</evidence>
<keyword evidence="5" id="KW-1185">Reference proteome</keyword>
<dbReference type="Gene3D" id="1.25.40.20">
    <property type="entry name" value="Ankyrin repeat-containing domain"/>
    <property type="match status" value="1"/>
</dbReference>
<reference evidence="2 5" key="2">
    <citation type="submission" date="2023-11" db="EMBL/GenBank/DDBJ databases">
        <title>MicrobeMod: A computational toolkit for identifying prokaryotic methylation and restriction-modification with nanopore sequencing.</title>
        <authorList>
            <person name="Crits-Christoph A."/>
            <person name="Kang S.C."/>
            <person name="Lee H."/>
            <person name="Ostrov N."/>
        </authorList>
    </citation>
    <scope>NUCLEOTIDE SEQUENCE [LARGE SCALE GENOMIC DNA]</scope>
    <source>
        <strain evidence="2 5">ATCC BAA-571</strain>
    </source>
</reference>
<dbReference type="EMBL" id="JAWXXP010000001">
    <property type="protein sequence ID" value="MDX5993151.1"/>
    <property type="molecule type" value="Genomic_DNA"/>
</dbReference>
<dbReference type="SUPFAM" id="SSF48403">
    <property type="entry name" value="Ankyrin repeat"/>
    <property type="match status" value="1"/>
</dbReference>
<dbReference type="RefSeq" id="WP_162275011.1">
    <property type="nucleotide sequence ID" value="NZ_CBCSET010000003.1"/>
</dbReference>
<feature type="repeat" description="ANK" evidence="1">
    <location>
        <begin position="49"/>
        <end position="75"/>
    </location>
</feature>
<sequence length="311" mass="34801">MKAYASPNEVGPDDDTARVPLNYAVLKNDLVATQKLLAEGAYPDGLDETSFTPLMYATREGHGGIVRLLLEAGADPCRLGYVQRVYPLDFAQWRVNDSKTLELLKGVNAPSVSMEFDTSSLRGAEMIAFVSREYAGIYPVDFKRDVNGEQFSFWLGQTRLEKNDWDNPLFLFSAGLYTYGTPIDIGLILPPEWAVLQEYRNPRSLLSFPLDLLQALASRVQQGVGINHGDIINPSEDDLKDLGWPATVRYLVAVDQSWGRNKDDHDDTDVILLTLAPVTNKGFKPTHKGGLDMADKLRSARWKKMAIPFYR</sequence>
<dbReference type="AlphaFoldDB" id="A0A1G7BGQ7"/>
<dbReference type="PROSITE" id="PS50297">
    <property type="entry name" value="ANK_REP_REGION"/>
    <property type="match status" value="1"/>
</dbReference>
<dbReference type="Proteomes" id="UP001278050">
    <property type="component" value="Unassembled WGS sequence"/>
</dbReference>
<organism evidence="3 4">
    <name type="scientific">Ectopseudomonas alcaliphila</name>
    <dbReference type="NCBI Taxonomy" id="101564"/>
    <lineage>
        <taxon>Bacteria</taxon>
        <taxon>Pseudomonadati</taxon>
        <taxon>Pseudomonadota</taxon>
        <taxon>Gammaproteobacteria</taxon>
        <taxon>Pseudomonadales</taxon>
        <taxon>Pseudomonadaceae</taxon>
        <taxon>Ectopseudomonas</taxon>
    </lineage>
</organism>
<evidence type="ECO:0000313" key="4">
    <source>
        <dbReference type="Proteomes" id="UP000182413"/>
    </source>
</evidence>
<accession>A0A1G7BGQ7</accession>
<protein>
    <submittedName>
        <fullName evidence="2">Ankyrin repeat domain-containing protein</fullName>
    </submittedName>
    <submittedName>
        <fullName evidence="3">Ankyrin repeat-containing protein</fullName>
    </submittedName>
</protein>